<dbReference type="Proteomes" id="UP000010473">
    <property type="component" value="Chromosome"/>
</dbReference>
<evidence type="ECO:0000313" key="2">
    <source>
        <dbReference type="Proteomes" id="UP000010473"/>
    </source>
</evidence>
<proteinExistence type="predicted"/>
<dbReference type="RefSeq" id="WP_015193943.1">
    <property type="nucleotide sequence ID" value="NC_019748.1"/>
</dbReference>
<dbReference type="KEGG" id="scs:Sta7437_2750"/>
<name>K9XUJ6_STAC7</name>
<sequence>MKTKSTVILILTLFVMMLAAGSTSAFISYLMGQQALRVVTQPEVKTDNKLRKKPLTGPHKGLQLVDEKAVLVEVYNLIHTEDDSESSNEQSQLPKSNHLVTHTIQEELESSSTILPIKNSSQGVTLELVTAKTDGSSFLLDLNLKNEGSETRRFLYSFIDVRDEQGRLISAIPENLPGELPANGQNFRGSLKIPLALLDQSNNISLTLTDYPDQKLELKLTEIPVAR</sequence>
<dbReference type="EMBL" id="CP003653">
    <property type="protein sequence ID" value="AFZ36275.1"/>
    <property type="molecule type" value="Genomic_DNA"/>
</dbReference>
<dbReference type="STRING" id="111780.Sta7437_2750"/>
<dbReference type="eggNOG" id="ENOG502ZFJQ">
    <property type="taxonomic scope" value="Bacteria"/>
</dbReference>
<evidence type="ECO:0000313" key="1">
    <source>
        <dbReference type="EMBL" id="AFZ36275.1"/>
    </source>
</evidence>
<organism evidence="1 2">
    <name type="scientific">Stanieria cyanosphaera (strain ATCC 29371 / PCC 7437)</name>
    <dbReference type="NCBI Taxonomy" id="111780"/>
    <lineage>
        <taxon>Bacteria</taxon>
        <taxon>Bacillati</taxon>
        <taxon>Cyanobacteriota</taxon>
        <taxon>Cyanophyceae</taxon>
        <taxon>Pleurocapsales</taxon>
        <taxon>Dermocarpellaceae</taxon>
        <taxon>Stanieria</taxon>
    </lineage>
</organism>
<dbReference type="OrthoDB" id="467587at2"/>
<gene>
    <name evidence="1" type="ordered locus">Sta7437_2750</name>
</gene>
<keyword evidence="2" id="KW-1185">Reference proteome</keyword>
<reference evidence="2" key="1">
    <citation type="journal article" date="2013" name="Proc. Natl. Acad. Sci. U.S.A.">
        <title>Improving the coverage of the cyanobacterial phylum using diversity-driven genome sequencing.</title>
        <authorList>
            <person name="Shih P.M."/>
            <person name="Wu D."/>
            <person name="Latifi A."/>
            <person name="Axen S.D."/>
            <person name="Fewer D.P."/>
            <person name="Talla E."/>
            <person name="Calteau A."/>
            <person name="Cai F."/>
            <person name="Tandeau de Marsac N."/>
            <person name="Rippka R."/>
            <person name="Herdman M."/>
            <person name="Sivonen K."/>
            <person name="Coursin T."/>
            <person name="Laurent T."/>
            <person name="Goodwin L."/>
            <person name="Nolan M."/>
            <person name="Davenport K.W."/>
            <person name="Han C.S."/>
            <person name="Rubin E.M."/>
            <person name="Eisen J.A."/>
            <person name="Woyke T."/>
            <person name="Gugger M."/>
            <person name="Kerfeld C.A."/>
        </authorList>
    </citation>
    <scope>NUCLEOTIDE SEQUENCE [LARGE SCALE GENOMIC DNA]</scope>
    <source>
        <strain evidence="2">ATCC 29371 / PCC 7437</strain>
    </source>
</reference>
<dbReference type="HOGENOM" id="CLU_107612_0_0_3"/>
<dbReference type="AlphaFoldDB" id="K9XUJ6"/>
<accession>K9XUJ6</accession>
<protein>
    <submittedName>
        <fullName evidence="1">Uncharacterized protein</fullName>
    </submittedName>
</protein>